<feature type="compositionally biased region" description="Basic and acidic residues" evidence="1">
    <location>
        <begin position="69"/>
        <end position="78"/>
    </location>
</feature>
<organism evidence="2 3">
    <name type="scientific">Tanacetum coccineum</name>
    <dbReference type="NCBI Taxonomy" id="301880"/>
    <lineage>
        <taxon>Eukaryota</taxon>
        <taxon>Viridiplantae</taxon>
        <taxon>Streptophyta</taxon>
        <taxon>Embryophyta</taxon>
        <taxon>Tracheophyta</taxon>
        <taxon>Spermatophyta</taxon>
        <taxon>Magnoliopsida</taxon>
        <taxon>eudicotyledons</taxon>
        <taxon>Gunneridae</taxon>
        <taxon>Pentapetalae</taxon>
        <taxon>asterids</taxon>
        <taxon>campanulids</taxon>
        <taxon>Asterales</taxon>
        <taxon>Asteraceae</taxon>
        <taxon>Asteroideae</taxon>
        <taxon>Anthemideae</taxon>
        <taxon>Anthemidinae</taxon>
        <taxon>Tanacetum</taxon>
    </lineage>
</organism>
<protein>
    <submittedName>
        <fullName evidence="2">Uncharacterized protein</fullName>
    </submittedName>
</protein>
<keyword evidence="3" id="KW-1185">Reference proteome</keyword>
<name>A0ABQ4XYI4_9ASTR</name>
<evidence type="ECO:0000256" key="1">
    <source>
        <dbReference type="SAM" id="MobiDB-lite"/>
    </source>
</evidence>
<evidence type="ECO:0000313" key="3">
    <source>
        <dbReference type="Proteomes" id="UP001151760"/>
    </source>
</evidence>
<sequence>MKGSEQSHSFSSGNVPDPQDPKRKKQLAGTGLPSTPLDEGTRKLQPLLEGLPFMVSDKGTVKTTSLPEVSHKDKDSEGFKPATNIEPLTTPVADPSGTNTKYQADQTQSARLRYQSLTKNKGKTSSEVDSDSETLQLTTFVVSPPPNQEQPGSSHAKEQSDKSYSDSSYLVSLKKYDNIFPLTERQLHKEVATSYADLKASVKGYYDENVDHWDQTDKLIKETTKTIDNISKARFDERAKLLKAINRVFETLKAESALKEEMKKMVKSYNTTSKNILGLTELINNAKLQELLTKLEGFQSTLNTLSTQCASIFKSLKEDPEFNQRLLTTADSYIQNSARLTEISISLQAINLLGFHQRISNIENT</sequence>
<accession>A0ABQ4XYI4</accession>
<dbReference type="EMBL" id="BQNB010009938">
    <property type="protein sequence ID" value="GJS70485.1"/>
    <property type="molecule type" value="Genomic_DNA"/>
</dbReference>
<dbReference type="Proteomes" id="UP001151760">
    <property type="component" value="Unassembled WGS sequence"/>
</dbReference>
<evidence type="ECO:0000313" key="2">
    <source>
        <dbReference type="EMBL" id="GJS70485.1"/>
    </source>
</evidence>
<reference evidence="2" key="1">
    <citation type="journal article" date="2022" name="Int. J. Mol. Sci.">
        <title>Draft Genome of Tanacetum Coccineum: Genomic Comparison of Closely Related Tanacetum-Family Plants.</title>
        <authorList>
            <person name="Yamashiro T."/>
            <person name="Shiraishi A."/>
            <person name="Nakayama K."/>
            <person name="Satake H."/>
        </authorList>
    </citation>
    <scope>NUCLEOTIDE SEQUENCE</scope>
</reference>
<reference evidence="2" key="2">
    <citation type="submission" date="2022-01" db="EMBL/GenBank/DDBJ databases">
        <authorList>
            <person name="Yamashiro T."/>
            <person name="Shiraishi A."/>
            <person name="Satake H."/>
            <person name="Nakayama K."/>
        </authorList>
    </citation>
    <scope>NUCLEOTIDE SEQUENCE</scope>
</reference>
<gene>
    <name evidence="2" type="ORF">Tco_0703326</name>
</gene>
<feature type="compositionally biased region" description="Polar residues" evidence="1">
    <location>
        <begin position="96"/>
        <end position="109"/>
    </location>
</feature>
<feature type="region of interest" description="Disordered" evidence="1">
    <location>
        <begin position="1"/>
        <end position="109"/>
    </location>
</feature>
<feature type="region of interest" description="Disordered" evidence="1">
    <location>
        <begin position="142"/>
        <end position="163"/>
    </location>
</feature>
<proteinExistence type="predicted"/>
<comment type="caution">
    <text evidence="2">The sequence shown here is derived from an EMBL/GenBank/DDBJ whole genome shotgun (WGS) entry which is preliminary data.</text>
</comment>
<feature type="compositionally biased region" description="Polar residues" evidence="1">
    <location>
        <begin position="1"/>
        <end position="14"/>
    </location>
</feature>